<sequence length="425" mass="45465">MPTAAWQFLRAKLVRGGWTVYRPFSSKRSGQAQDAPPTSPADMGAAPATAEVASTQPPTGGHPAASAAVLLGSPAVCGAKATGKRSCRTTAPAPEDVSGNSSPGMRADAACLDRCRLEFAVEEYLCRSAPQRLEDLSSKAIQSQVPTCSSGMEVSTVATLEDLQDESPPCHSRTKVSNADASEILDGRLSSSPSTRSSWSSAKCSSASSGTSCSFSSEPARRRAEATWWDEADLQAIRSIQKPKSLTRLTDVKVFKHSAESQSPWDTPAASQLHSDMGMWDASTPYIATWLRIFDDTSLVFAAGVEDRELLESCLTEDFMTRRLRFLANPVHLPTPLPLKTSGGVGAFFGRRNASFSCARSDDGRLLRLDLQVNLCANWLVRAALRGVALRLGNILELVLMDGPSGVVIGSSRLQVTEELLCLLA</sequence>
<reference evidence="2" key="1">
    <citation type="submission" date="2021-01" db="EMBL/GenBank/DDBJ databases">
        <authorList>
            <person name="Corre E."/>
            <person name="Pelletier E."/>
            <person name="Niang G."/>
            <person name="Scheremetjew M."/>
            <person name="Finn R."/>
            <person name="Kale V."/>
            <person name="Holt S."/>
            <person name="Cochrane G."/>
            <person name="Meng A."/>
            <person name="Brown T."/>
            <person name="Cohen L."/>
        </authorList>
    </citation>
    <scope>NUCLEOTIDE SEQUENCE</scope>
    <source>
        <strain evidence="2">CCMP3105</strain>
    </source>
</reference>
<feature type="region of interest" description="Disordered" evidence="1">
    <location>
        <begin position="24"/>
        <end position="63"/>
    </location>
</feature>
<feature type="region of interest" description="Disordered" evidence="1">
    <location>
        <begin position="163"/>
        <end position="216"/>
    </location>
</feature>
<gene>
    <name evidence="2" type="ORF">AMON00008_LOCUS704</name>
</gene>
<name>A0A7S4PSB5_9DINO</name>
<organism evidence="2">
    <name type="scientific">Alexandrium monilatum</name>
    <dbReference type="NCBI Taxonomy" id="311494"/>
    <lineage>
        <taxon>Eukaryota</taxon>
        <taxon>Sar</taxon>
        <taxon>Alveolata</taxon>
        <taxon>Dinophyceae</taxon>
        <taxon>Gonyaulacales</taxon>
        <taxon>Pyrocystaceae</taxon>
        <taxon>Alexandrium</taxon>
    </lineage>
</organism>
<evidence type="ECO:0000256" key="1">
    <source>
        <dbReference type="SAM" id="MobiDB-lite"/>
    </source>
</evidence>
<dbReference type="AlphaFoldDB" id="A0A7S4PSB5"/>
<accession>A0A7S4PSB5</accession>
<protein>
    <submittedName>
        <fullName evidence="2">Uncharacterized protein</fullName>
    </submittedName>
</protein>
<feature type="region of interest" description="Disordered" evidence="1">
    <location>
        <begin position="86"/>
        <end position="105"/>
    </location>
</feature>
<proteinExistence type="predicted"/>
<dbReference type="EMBL" id="HBNR01000965">
    <property type="protein sequence ID" value="CAE4561085.1"/>
    <property type="molecule type" value="Transcribed_RNA"/>
</dbReference>
<evidence type="ECO:0000313" key="2">
    <source>
        <dbReference type="EMBL" id="CAE4561085.1"/>
    </source>
</evidence>
<feature type="compositionally biased region" description="Low complexity" evidence="1">
    <location>
        <begin position="190"/>
        <end position="216"/>
    </location>
</feature>